<dbReference type="PANTHER" id="PTHR32071:SF57">
    <property type="entry name" value="C4-DICARBOXYLATE TRANSPORT TRANSCRIPTIONAL REGULATORY PROTEIN DCTD"/>
    <property type="match status" value="1"/>
</dbReference>
<dbReference type="Pfam" id="PF00989">
    <property type="entry name" value="PAS"/>
    <property type="match status" value="1"/>
</dbReference>
<dbReference type="Gene3D" id="1.10.10.60">
    <property type="entry name" value="Homeodomain-like"/>
    <property type="match status" value="1"/>
</dbReference>
<evidence type="ECO:0000256" key="2">
    <source>
        <dbReference type="ARBA" id="ARBA00022797"/>
    </source>
</evidence>
<dbReference type="InterPro" id="IPR058031">
    <property type="entry name" value="AAA_lid_NorR"/>
</dbReference>
<dbReference type="InterPro" id="IPR025944">
    <property type="entry name" value="Sigma_54_int_dom_CS"/>
</dbReference>
<keyword evidence="6" id="KW-0804">Transcription</keyword>
<dbReference type="PANTHER" id="PTHR32071">
    <property type="entry name" value="TRANSCRIPTIONAL REGULATORY PROTEIN"/>
    <property type="match status" value="1"/>
</dbReference>
<dbReference type="FunFam" id="3.40.50.300:FF:000006">
    <property type="entry name" value="DNA-binding transcriptional regulator NtrC"/>
    <property type="match status" value="1"/>
</dbReference>
<keyword evidence="11" id="KW-1185">Reference proteome</keyword>
<keyword evidence="1" id="KW-0547">Nucleotide-binding</keyword>
<keyword evidence="4" id="KW-0805">Transcription regulation</keyword>
<evidence type="ECO:0000256" key="5">
    <source>
        <dbReference type="ARBA" id="ARBA00023125"/>
    </source>
</evidence>
<evidence type="ECO:0000256" key="4">
    <source>
        <dbReference type="ARBA" id="ARBA00023015"/>
    </source>
</evidence>
<dbReference type="InterPro" id="IPR002078">
    <property type="entry name" value="Sigma_54_int"/>
</dbReference>
<evidence type="ECO:0000256" key="3">
    <source>
        <dbReference type="ARBA" id="ARBA00022840"/>
    </source>
</evidence>
<dbReference type="InterPro" id="IPR027417">
    <property type="entry name" value="P-loop_NTPase"/>
</dbReference>
<feature type="domain" description="PAS" evidence="9">
    <location>
        <begin position="100"/>
        <end position="151"/>
    </location>
</feature>
<keyword evidence="2" id="KW-0058">Aromatic hydrocarbons catabolism</keyword>
<dbReference type="InterPro" id="IPR030828">
    <property type="entry name" value="HTH_TyrR"/>
</dbReference>
<keyword evidence="5" id="KW-0238">DNA-binding</keyword>
<reference evidence="10 11" key="1">
    <citation type="submission" date="2014-07" db="EMBL/GenBank/DDBJ databases">
        <authorList>
            <person name="Wibberg Daniel"/>
        </authorList>
    </citation>
    <scope>NUCLEOTIDE SEQUENCE [LARGE SCALE GENOMIC DNA]</scope>
</reference>
<dbReference type="Pfam" id="PF00158">
    <property type="entry name" value="Sigma54_activat"/>
    <property type="match status" value="1"/>
</dbReference>
<dbReference type="PROSITE" id="PS50112">
    <property type="entry name" value="PAS"/>
    <property type="match status" value="1"/>
</dbReference>
<evidence type="ECO:0000313" key="10">
    <source>
        <dbReference type="EMBL" id="CEE02378.1"/>
    </source>
</evidence>
<evidence type="ECO:0000256" key="6">
    <source>
        <dbReference type="ARBA" id="ARBA00023163"/>
    </source>
</evidence>
<dbReference type="Gene3D" id="1.10.8.60">
    <property type="match status" value="1"/>
</dbReference>
<dbReference type="SUPFAM" id="SSF55785">
    <property type="entry name" value="PYP-like sensor domain (PAS domain)"/>
    <property type="match status" value="1"/>
</dbReference>
<dbReference type="GO" id="GO:0003677">
    <property type="term" value="F:DNA binding"/>
    <property type="evidence" value="ECO:0007669"/>
    <property type="project" value="UniProtKB-KW"/>
</dbReference>
<dbReference type="GO" id="GO:0005524">
    <property type="term" value="F:ATP binding"/>
    <property type="evidence" value="ECO:0007669"/>
    <property type="project" value="UniProtKB-KW"/>
</dbReference>
<dbReference type="CDD" id="cd00130">
    <property type="entry name" value="PAS"/>
    <property type="match status" value="1"/>
</dbReference>
<dbReference type="InterPro" id="IPR025943">
    <property type="entry name" value="Sigma_54_int_dom_ATP-bd_2"/>
</dbReference>
<dbReference type="Gene3D" id="3.30.450.20">
    <property type="entry name" value="PAS domain"/>
    <property type="match status" value="1"/>
</dbReference>
<dbReference type="SUPFAM" id="SSF46689">
    <property type="entry name" value="Homeodomain-like"/>
    <property type="match status" value="1"/>
</dbReference>
<dbReference type="Gene3D" id="3.40.50.300">
    <property type="entry name" value="P-loop containing nucleotide triphosphate hydrolases"/>
    <property type="match status" value="1"/>
</dbReference>
<dbReference type="InterPro" id="IPR003593">
    <property type="entry name" value="AAA+_ATPase"/>
</dbReference>
<dbReference type="InterPro" id="IPR000014">
    <property type="entry name" value="PAS"/>
</dbReference>
<evidence type="ECO:0000259" key="9">
    <source>
        <dbReference type="PROSITE" id="PS50112"/>
    </source>
</evidence>
<gene>
    <name evidence="10" type="ORF">BT1A1_2560</name>
</gene>
<dbReference type="SUPFAM" id="SSF52540">
    <property type="entry name" value="P-loop containing nucleoside triphosphate hydrolases"/>
    <property type="match status" value="1"/>
</dbReference>
<dbReference type="SMART" id="SM00091">
    <property type="entry name" value="PAS"/>
    <property type="match status" value="1"/>
</dbReference>
<evidence type="ECO:0000259" key="8">
    <source>
        <dbReference type="PROSITE" id="PS50045"/>
    </source>
</evidence>
<accession>A0A090J1A0</accession>
<dbReference type="NCBIfam" id="TIGR00229">
    <property type="entry name" value="sensory_box"/>
    <property type="match status" value="1"/>
</dbReference>
<dbReference type="PROSITE" id="PS50045">
    <property type="entry name" value="SIGMA54_INTERACT_4"/>
    <property type="match status" value="1"/>
</dbReference>
<dbReference type="InterPro" id="IPR013767">
    <property type="entry name" value="PAS_fold"/>
</dbReference>
<dbReference type="AlphaFoldDB" id="A0A090J1A0"/>
<dbReference type="GO" id="GO:0006355">
    <property type="term" value="P:regulation of DNA-templated transcription"/>
    <property type="evidence" value="ECO:0007669"/>
    <property type="project" value="InterPro"/>
</dbReference>
<evidence type="ECO:0000313" key="11">
    <source>
        <dbReference type="Proteomes" id="UP000040576"/>
    </source>
</evidence>
<dbReference type="CDD" id="cd00009">
    <property type="entry name" value="AAA"/>
    <property type="match status" value="1"/>
</dbReference>
<dbReference type="PROSITE" id="PS00676">
    <property type="entry name" value="SIGMA54_INTERACT_2"/>
    <property type="match status" value="1"/>
</dbReference>
<protein>
    <recommendedName>
        <fullName evidence="7">HTH-type transcriptional regulatory protein TyrR</fullName>
    </recommendedName>
</protein>
<proteinExistence type="predicted"/>
<organism evidence="10 11">
    <name type="scientific">Caldibacillus thermoamylovorans</name>
    <dbReference type="NCBI Taxonomy" id="35841"/>
    <lineage>
        <taxon>Bacteria</taxon>
        <taxon>Bacillati</taxon>
        <taxon>Bacillota</taxon>
        <taxon>Bacilli</taxon>
        <taxon>Bacillales</taxon>
        <taxon>Bacillaceae</taxon>
        <taxon>Caldibacillus</taxon>
    </lineage>
</organism>
<dbReference type="PROSITE" id="PS00688">
    <property type="entry name" value="SIGMA54_INTERACT_3"/>
    <property type="match status" value="1"/>
</dbReference>
<dbReference type="EMBL" id="CCRF01000071">
    <property type="protein sequence ID" value="CEE02378.1"/>
    <property type="molecule type" value="Genomic_DNA"/>
</dbReference>
<feature type="domain" description="Sigma-54 factor interaction" evidence="8">
    <location>
        <begin position="243"/>
        <end position="473"/>
    </location>
</feature>
<dbReference type="InterPro" id="IPR009057">
    <property type="entry name" value="Homeodomain-like_sf"/>
</dbReference>
<evidence type="ECO:0000256" key="7">
    <source>
        <dbReference type="ARBA" id="ARBA00029500"/>
    </source>
</evidence>
<dbReference type="SMART" id="SM00382">
    <property type="entry name" value="AAA"/>
    <property type="match status" value="1"/>
</dbReference>
<dbReference type="InterPro" id="IPR025662">
    <property type="entry name" value="Sigma_54_int_dom_ATP-bd_1"/>
</dbReference>
<name>A0A090J1A0_9BACI</name>
<keyword evidence="3" id="KW-0067">ATP-binding</keyword>
<sequence length="553" mass="63464">MQKWNHFPIPFAIMDDHDKLVSYNQAFESLLTGLGKDKNITDYLQVVPNQSDPNLLMAKITGKDYLVIKKQIKQNENLLVGIETSGVTDLLEALNDLKRHKYELEAIFEHSYDGIYLTNREGVTIRTNAAIERITGIPKHYYLGKNVKDLVRRGILKNSVTEEALKKKKTVSFVQKNYIGNITLLTGTPVHDSQGNIDMIVTNIRDLTDLNRIQAEQIDYLKDHEFQTESPQPKNEYEEKYGIVVQSEQMLAIFETAKRIANFDATILILGETGVGKDVLTNFIYENSDRAKTGKLIKVNCGAIPPELLESELFGYEAGAFTGANRNGKPGMFELANGGTLFLDEVAELPLNLQVKLLRVLQEGEIQRVGGTKPKKVDVHIIAATNRNLHEMVVRGEFREDLYYRLNVIPIHIPPLRDRREDILPLIHLFLKTYNQKYQLYKEFDYELIDFLTVYDWPGNIRELSNLIERLVVTVYQDKIGIDHLPKEYRASEIVGRQTQLSLKEAVEDVERRLLRQAAKKYQNTYEIARALQTSQPTVVRKLKKYNIKVKNE</sequence>
<dbReference type="Pfam" id="PF25601">
    <property type="entry name" value="AAA_lid_14"/>
    <property type="match status" value="1"/>
</dbReference>
<dbReference type="PROSITE" id="PS00675">
    <property type="entry name" value="SIGMA54_INTERACT_1"/>
    <property type="match status" value="1"/>
</dbReference>
<dbReference type="InterPro" id="IPR035965">
    <property type="entry name" value="PAS-like_dom_sf"/>
</dbReference>
<dbReference type="Pfam" id="PF18024">
    <property type="entry name" value="HTH_50"/>
    <property type="match status" value="1"/>
</dbReference>
<evidence type="ECO:0000256" key="1">
    <source>
        <dbReference type="ARBA" id="ARBA00022741"/>
    </source>
</evidence>
<dbReference type="Proteomes" id="UP000040576">
    <property type="component" value="Unassembled WGS sequence"/>
</dbReference>